<feature type="chain" id="PRO_5035471744" evidence="2">
    <location>
        <begin position="22"/>
        <end position="172"/>
    </location>
</feature>
<feature type="compositionally biased region" description="Low complexity" evidence="1">
    <location>
        <begin position="83"/>
        <end position="102"/>
    </location>
</feature>
<feature type="signal peptide" evidence="2">
    <location>
        <begin position="1"/>
        <end position="21"/>
    </location>
</feature>
<gene>
    <name evidence="3" type="ORF">BINO364_LOCUS7873</name>
</gene>
<protein>
    <submittedName>
        <fullName evidence="3">Uncharacterized protein</fullName>
    </submittedName>
</protein>
<reference evidence="3" key="1">
    <citation type="submission" date="2021-12" db="EMBL/GenBank/DDBJ databases">
        <authorList>
            <person name="Martin H S."/>
        </authorList>
    </citation>
    <scope>NUCLEOTIDE SEQUENCE</scope>
</reference>
<feature type="compositionally biased region" description="Polar residues" evidence="1">
    <location>
        <begin position="122"/>
        <end position="139"/>
    </location>
</feature>
<evidence type="ECO:0000313" key="3">
    <source>
        <dbReference type="EMBL" id="CAH0721830.1"/>
    </source>
</evidence>
<feature type="region of interest" description="Disordered" evidence="1">
    <location>
        <begin position="120"/>
        <end position="143"/>
    </location>
</feature>
<keyword evidence="4" id="KW-1185">Reference proteome</keyword>
<evidence type="ECO:0000256" key="2">
    <source>
        <dbReference type="SAM" id="SignalP"/>
    </source>
</evidence>
<evidence type="ECO:0000256" key="1">
    <source>
        <dbReference type="SAM" id="MobiDB-lite"/>
    </source>
</evidence>
<organism evidence="3 4">
    <name type="scientific">Brenthis ino</name>
    <name type="common">lesser marbled fritillary</name>
    <dbReference type="NCBI Taxonomy" id="405034"/>
    <lineage>
        <taxon>Eukaryota</taxon>
        <taxon>Metazoa</taxon>
        <taxon>Ecdysozoa</taxon>
        <taxon>Arthropoda</taxon>
        <taxon>Hexapoda</taxon>
        <taxon>Insecta</taxon>
        <taxon>Pterygota</taxon>
        <taxon>Neoptera</taxon>
        <taxon>Endopterygota</taxon>
        <taxon>Lepidoptera</taxon>
        <taxon>Glossata</taxon>
        <taxon>Ditrysia</taxon>
        <taxon>Papilionoidea</taxon>
        <taxon>Nymphalidae</taxon>
        <taxon>Heliconiinae</taxon>
        <taxon>Argynnini</taxon>
        <taxon>Brenthis</taxon>
    </lineage>
</organism>
<dbReference type="OrthoDB" id="10558849at2759"/>
<sequence length="172" mass="18907">MFRKLFLFIVLLFLTLNYTQCKKYRRHSGTNYNGRWGSVSIPPSYYNTGHSYPPSESGLSGTSHTLNSPWSLYPSSSRLSGTSTGSYYPPSGSSTGSGYPSSNRLSRAGLPVVGNQVYRPFSSITGNNKPTYPSSSGLSGSRIEPARNYPAPWPSTVQNYGYNNGLTGYRYH</sequence>
<keyword evidence="2" id="KW-0732">Signal</keyword>
<proteinExistence type="predicted"/>
<dbReference type="Proteomes" id="UP000838878">
    <property type="component" value="Chromosome 3"/>
</dbReference>
<accession>A0A8J9YCW1</accession>
<feature type="region of interest" description="Disordered" evidence="1">
    <location>
        <begin position="83"/>
        <end position="103"/>
    </location>
</feature>
<dbReference type="EMBL" id="OV170223">
    <property type="protein sequence ID" value="CAH0721830.1"/>
    <property type="molecule type" value="Genomic_DNA"/>
</dbReference>
<evidence type="ECO:0000313" key="4">
    <source>
        <dbReference type="Proteomes" id="UP000838878"/>
    </source>
</evidence>
<name>A0A8J9YCW1_9NEOP</name>
<feature type="non-terminal residue" evidence="3">
    <location>
        <position position="172"/>
    </location>
</feature>
<dbReference type="AlphaFoldDB" id="A0A8J9YCW1"/>